<feature type="compositionally biased region" description="Basic and acidic residues" evidence="7">
    <location>
        <begin position="1"/>
        <end position="10"/>
    </location>
</feature>
<feature type="transmembrane region" description="Helical" evidence="8">
    <location>
        <begin position="815"/>
        <end position="835"/>
    </location>
</feature>
<keyword evidence="5 8" id="KW-0472">Membrane</keyword>
<feature type="transmembrane region" description="Helical" evidence="8">
    <location>
        <begin position="646"/>
        <end position="664"/>
    </location>
</feature>
<feature type="transmembrane region" description="Helical" evidence="8">
    <location>
        <begin position="438"/>
        <end position="456"/>
    </location>
</feature>
<evidence type="ECO:0000256" key="7">
    <source>
        <dbReference type="SAM" id="MobiDB-lite"/>
    </source>
</evidence>
<evidence type="ECO:0000256" key="5">
    <source>
        <dbReference type="ARBA" id="ARBA00023136"/>
    </source>
</evidence>
<sequence length="981" mass="107081">MAEPRGDAYKKSPQSDGAKREQGVSRAILAALIAALGPVSFGYCIGYSSSALEDLQNADYSSVVRLSADQGSWFSSLITVGAIFGSPLAGWAIDKLGRKSTIMLCVIPFVLGWLLIGFAQNLAMLYSGRVISGLACGAISVAAPVYISETAPPRLRGTLGTFNQMGIVSGILLSFITGHALNWYWCAIIGTGFPTCLLILMIFMPETVCWLLARGKEKRAYMTAWWLRGPNADVEKEIMEIKDSLENKERMSIKEFAKPSLLRPFAISLALHFFQQSTGINAVMFYCATIFQKAGFQNKSTMVPILIGIIQVVAAALSVIMISHAGRRFLLIVGAVGMSISLFSLGSYFYISENSLSKNSIVTYYDFSWVAVTSVAVYIVAFGMTWGPCAWLIMSEIFPVKVRGIASGNATLFNWTCAFTITKTFPFFINTLTAAGTFWLYGSQAIMAVFFVYVCVPETEGKSLEKIQMYFEGKGKKERDSIELPIRETYLEKEFTSSIQSNEIVQNVRVGRAILATFIAALGPLSFGYCMGYSSSALEDLVHKSSSASATGLSDGQGSWFSSLVTIGAILGSPVGGWAIDKFGRKSTIMLCVVPFVLGWLLISFAQNIPMLYSGRIITGMGCGAVSLAVPVYIAEISPAQLRGALGSVNQLAVTLGILVAYVVGVVCHWKWLAIIGAVPPAMLIILMYTMPETPRWCLGKNMRKEALHSLLWFRGPEADIENECFLIESTLDRQEALKLQDWLTPVIAKPLIISLGLMVFQQFCGVNAVLFNAAHIFAMAGFKNGKVVSIAVGLVQFVGTGLACVIMDKAGRRILLLTTAIGMCVSLVALGVYFEIYIPPEGEGSASETVSLLGSISHSIPAKKISWLSILCIVLFNLMFALAWGPVPWLVMSEIFPLRARGPASSFATMANWTLAFIVTKTYQSMANTLQNQGVYWLYAGFCFVSFIFVYVLMPETKGKTLEEIEAMFDKKNSQYERIH</sequence>
<keyword evidence="3 8" id="KW-0812">Transmembrane</keyword>
<dbReference type="EMBL" id="CALNXJ010000035">
    <property type="protein sequence ID" value="CAH3141634.1"/>
    <property type="molecule type" value="Genomic_DNA"/>
</dbReference>
<dbReference type="GO" id="GO:0051119">
    <property type="term" value="F:sugar transmembrane transporter activity"/>
    <property type="evidence" value="ECO:0007669"/>
    <property type="project" value="InterPro"/>
</dbReference>
<protein>
    <recommendedName>
        <fullName evidence="9">Major facilitator superfamily (MFS) profile domain-containing protein</fullName>
    </recommendedName>
</protein>
<evidence type="ECO:0000313" key="11">
    <source>
        <dbReference type="Proteomes" id="UP001159428"/>
    </source>
</evidence>
<feature type="transmembrane region" description="Helical" evidence="8">
    <location>
        <begin position="100"/>
        <end position="120"/>
    </location>
</feature>
<dbReference type="CDD" id="cd17358">
    <property type="entry name" value="MFS_GLUT6_8_Class3_like"/>
    <property type="match status" value="2"/>
</dbReference>
<dbReference type="InterPro" id="IPR005828">
    <property type="entry name" value="MFS_sugar_transport-like"/>
</dbReference>
<dbReference type="InterPro" id="IPR005829">
    <property type="entry name" value="Sugar_transporter_CS"/>
</dbReference>
<dbReference type="InterPro" id="IPR044775">
    <property type="entry name" value="MFS_ERD6/Tret1-like"/>
</dbReference>
<evidence type="ECO:0000256" key="8">
    <source>
        <dbReference type="SAM" id="Phobius"/>
    </source>
</evidence>
<feature type="transmembrane region" description="Helical" evidence="8">
    <location>
        <begin position="558"/>
        <end position="580"/>
    </location>
</feature>
<dbReference type="PRINTS" id="PR00171">
    <property type="entry name" value="SUGRTRNSPORT"/>
</dbReference>
<feature type="domain" description="Major facilitator superfamily (MFS) profile" evidence="9">
    <location>
        <begin position="30"/>
        <end position="460"/>
    </location>
</feature>
<feature type="transmembrane region" description="Helical" evidence="8">
    <location>
        <begin position="587"/>
        <end position="607"/>
    </location>
</feature>
<dbReference type="Proteomes" id="UP001159428">
    <property type="component" value="Unassembled WGS sequence"/>
</dbReference>
<feature type="transmembrane region" description="Helical" evidence="8">
    <location>
        <begin position="303"/>
        <end position="322"/>
    </location>
</feature>
<evidence type="ECO:0000259" key="9">
    <source>
        <dbReference type="PROSITE" id="PS50850"/>
    </source>
</evidence>
<keyword evidence="4 8" id="KW-1133">Transmembrane helix</keyword>
<feature type="transmembrane region" description="Helical" evidence="8">
    <location>
        <begin position="72"/>
        <end position="93"/>
    </location>
</feature>
<evidence type="ECO:0000256" key="2">
    <source>
        <dbReference type="ARBA" id="ARBA00022475"/>
    </source>
</evidence>
<dbReference type="PROSITE" id="PS00217">
    <property type="entry name" value="SUGAR_TRANSPORT_2"/>
    <property type="match status" value="2"/>
</dbReference>
<feature type="transmembrane region" description="Helical" evidence="8">
    <location>
        <begin position="371"/>
        <end position="392"/>
    </location>
</feature>
<dbReference type="InterPro" id="IPR020846">
    <property type="entry name" value="MFS_dom"/>
</dbReference>
<feature type="transmembrane region" description="Helical" evidence="8">
    <location>
        <begin position="182"/>
        <end position="213"/>
    </location>
</feature>
<feature type="transmembrane region" description="Helical" evidence="8">
    <location>
        <begin position="905"/>
        <end position="924"/>
    </location>
</feature>
<evidence type="ECO:0000313" key="10">
    <source>
        <dbReference type="EMBL" id="CAH3141634.1"/>
    </source>
</evidence>
<dbReference type="InterPro" id="IPR050549">
    <property type="entry name" value="MFS_Trehalose_Transporter"/>
</dbReference>
<feature type="transmembrane region" description="Helical" evidence="8">
    <location>
        <begin position="760"/>
        <end position="783"/>
    </location>
</feature>
<feature type="transmembrane region" description="Helical" evidence="8">
    <location>
        <begin position="613"/>
        <end position="634"/>
    </location>
</feature>
<dbReference type="Gene3D" id="1.20.1250.20">
    <property type="entry name" value="MFS general substrate transporter like domains"/>
    <property type="match status" value="2"/>
</dbReference>
<feature type="transmembrane region" description="Helical" evidence="8">
    <location>
        <begin position="265"/>
        <end position="291"/>
    </location>
</feature>
<dbReference type="NCBIfam" id="TIGR00879">
    <property type="entry name" value="SP"/>
    <property type="match status" value="2"/>
</dbReference>
<dbReference type="Pfam" id="PF00083">
    <property type="entry name" value="Sugar_tr"/>
    <property type="match status" value="2"/>
</dbReference>
<feature type="transmembrane region" description="Helical" evidence="8">
    <location>
        <begin position="159"/>
        <end position="176"/>
    </location>
</feature>
<keyword evidence="2" id="KW-1003">Cell membrane</keyword>
<dbReference type="PROSITE" id="PS50850">
    <property type="entry name" value="MFS"/>
    <property type="match status" value="2"/>
</dbReference>
<dbReference type="InterPro" id="IPR003663">
    <property type="entry name" value="Sugar/inositol_transpt"/>
</dbReference>
<dbReference type="SUPFAM" id="SSF103473">
    <property type="entry name" value="MFS general substrate transporter"/>
    <property type="match status" value="2"/>
</dbReference>
<dbReference type="FunFam" id="1.20.1250.20:FF:000055">
    <property type="entry name" value="Facilitated trehalose transporter Tret1-2 homolog"/>
    <property type="match status" value="2"/>
</dbReference>
<feature type="transmembrane region" description="Helical" evidence="8">
    <location>
        <begin position="329"/>
        <end position="351"/>
    </location>
</feature>
<feature type="transmembrane region" description="Helical" evidence="8">
    <location>
        <begin position="936"/>
        <end position="955"/>
    </location>
</feature>
<keyword evidence="11" id="KW-1185">Reference proteome</keyword>
<proteinExistence type="predicted"/>
<comment type="caution">
    <text evidence="10">The sequence shown here is derived from an EMBL/GenBank/DDBJ whole genome shotgun (WGS) entry which is preliminary data.</text>
</comment>
<comment type="subcellular location">
    <subcellularLocation>
        <location evidence="1">Cell membrane</location>
        <topology evidence="1">Multi-pass membrane protein</topology>
    </subcellularLocation>
</comment>
<feature type="transmembrane region" description="Helical" evidence="8">
    <location>
        <begin position="670"/>
        <end position="691"/>
    </location>
</feature>
<feature type="transmembrane region" description="Helical" evidence="8">
    <location>
        <begin position="126"/>
        <end position="147"/>
    </location>
</feature>
<name>A0AAU9XAG7_9CNID</name>
<dbReference type="InterPro" id="IPR036259">
    <property type="entry name" value="MFS_trans_sf"/>
</dbReference>
<dbReference type="PANTHER" id="PTHR48021:SF1">
    <property type="entry name" value="GH07001P-RELATED"/>
    <property type="match status" value="1"/>
</dbReference>
<evidence type="ECO:0000256" key="4">
    <source>
        <dbReference type="ARBA" id="ARBA00022989"/>
    </source>
</evidence>
<feature type="transmembrane region" description="Helical" evidence="8">
    <location>
        <begin position="789"/>
        <end position="808"/>
    </location>
</feature>
<gene>
    <name evidence="10" type="ORF">PMEA_00019836</name>
</gene>
<evidence type="ECO:0000256" key="3">
    <source>
        <dbReference type="ARBA" id="ARBA00022692"/>
    </source>
</evidence>
<feature type="transmembrane region" description="Helical" evidence="8">
    <location>
        <begin position="868"/>
        <end position="893"/>
    </location>
</feature>
<feature type="transmembrane region" description="Helical" evidence="8">
    <location>
        <begin position="27"/>
        <end position="52"/>
    </location>
</feature>
<keyword evidence="6" id="KW-0325">Glycoprotein</keyword>
<dbReference type="AlphaFoldDB" id="A0AAU9XAG7"/>
<feature type="region of interest" description="Disordered" evidence="7">
    <location>
        <begin position="1"/>
        <end position="20"/>
    </location>
</feature>
<evidence type="ECO:0000256" key="1">
    <source>
        <dbReference type="ARBA" id="ARBA00004651"/>
    </source>
</evidence>
<reference evidence="10 11" key="1">
    <citation type="submission" date="2022-05" db="EMBL/GenBank/DDBJ databases">
        <authorList>
            <consortium name="Genoscope - CEA"/>
            <person name="William W."/>
        </authorList>
    </citation>
    <scope>NUCLEOTIDE SEQUENCE [LARGE SCALE GENOMIC DNA]</scope>
</reference>
<feature type="transmembrane region" description="Helical" evidence="8">
    <location>
        <begin position="513"/>
        <end position="538"/>
    </location>
</feature>
<dbReference type="PANTHER" id="PTHR48021">
    <property type="match status" value="1"/>
</dbReference>
<feature type="domain" description="Major facilitator superfamily (MFS) profile" evidence="9">
    <location>
        <begin position="516"/>
        <end position="959"/>
    </location>
</feature>
<organism evidence="10 11">
    <name type="scientific">Pocillopora meandrina</name>
    <dbReference type="NCBI Taxonomy" id="46732"/>
    <lineage>
        <taxon>Eukaryota</taxon>
        <taxon>Metazoa</taxon>
        <taxon>Cnidaria</taxon>
        <taxon>Anthozoa</taxon>
        <taxon>Hexacorallia</taxon>
        <taxon>Scleractinia</taxon>
        <taxon>Astrocoeniina</taxon>
        <taxon>Pocilloporidae</taxon>
        <taxon>Pocillopora</taxon>
    </lineage>
</organism>
<dbReference type="GO" id="GO:0005886">
    <property type="term" value="C:plasma membrane"/>
    <property type="evidence" value="ECO:0007669"/>
    <property type="project" value="UniProtKB-SubCell"/>
</dbReference>
<evidence type="ECO:0000256" key="6">
    <source>
        <dbReference type="ARBA" id="ARBA00023180"/>
    </source>
</evidence>
<accession>A0AAU9XAG7</accession>